<protein>
    <recommendedName>
        <fullName evidence="3">Dihydroorotate dehydrogenase domain-containing protein</fullName>
    </recommendedName>
</protein>
<evidence type="ECO:0008006" key="3">
    <source>
        <dbReference type="Google" id="ProtNLM"/>
    </source>
</evidence>
<evidence type="ECO:0000313" key="1">
    <source>
        <dbReference type="EMBL" id="PIR86962.1"/>
    </source>
</evidence>
<accession>A0A2H0UKM8</accession>
<name>A0A2H0UKM8_9BACT</name>
<dbReference type="Proteomes" id="UP000229526">
    <property type="component" value="Unassembled WGS sequence"/>
</dbReference>
<dbReference type="EMBL" id="PFBD01000022">
    <property type="protein sequence ID" value="PIR86962.1"/>
    <property type="molecule type" value="Genomic_DNA"/>
</dbReference>
<comment type="caution">
    <text evidence="1">The sequence shown here is derived from an EMBL/GenBank/DDBJ whole genome shotgun (WGS) entry which is preliminary data.</text>
</comment>
<proteinExistence type="predicted"/>
<dbReference type="SUPFAM" id="SSF51395">
    <property type="entry name" value="FMN-linked oxidoreductases"/>
    <property type="match status" value="1"/>
</dbReference>
<gene>
    <name evidence="1" type="ORF">COU11_03025</name>
</gene>
<evidence type="ECO:0000313" key="2">
    <source>
        <dbReference type="Proteomes" id="UP000229526"/>
    </source>
</evidence>
<dbReference type="Gene3D" id="3.20.20.70">
    <property type="entry name" value="Aldolase class I"/>
    <property type="match status" value="1"/>
</dbReference>
<dbReference type="InterPro" id="IPR013785">
    <property type="entry name" value="Aldolase_TIM"/>
</dbReference>
<reference evidence="2" key="1">
    <citation type="submission" date="2017-09" db="EMBL/GenBank/DDBJ databases">
        <title>Depth-based differentiation of microbial function through sediment-hosted aquifers and enrichment of novel symbionts in the deep terrestrial subsurface.</title>
        <authorList>
            <person name="Probst A.J."/>
            <person name="Ladd B."/>
            <person name="Jarett J.K."/>
            <person name="Geller-Mcgrath D.E."/>
            <person name="Sieber C.M.K."/>
            <person name="Emerson J.B."/>
            <person name="Anantharaman K."/>
            <person name="Thomas B.C."/>
            <person name="Malmstrom R."/>
            <person name="Stieglmeier M."/>
            <person name="Klingl A."/>
            <person name="Woyke T."/>
            <person name="Ryan C.M."/>
            <person name="Banfield J.F."/>
        </authorList>
    </citation>
    <scope>NUCLEOTIDE SEQUENCE [LARGE SCALE GENOMIC DNA]</scope>
</reference>
<dbReference type="AlphaFoldDB" id="A0A2H0UKM8"/>
<sequence length="317" mass="34047">MRLTDFGPVWGASGVQGFFGEGYRHHRYLGPLKPRFNGMTFVAKTTTLRPNKGNMPLRPDFTPAELIPRCIITKPARGVVLNAVGLSGPGPERLLEQGAWQSATAPLMLSFMSTAGSADERLEELDQFTELLFLELSAFQAPVALQLNFSCPNVGLDPGGLISEISQALSIAAWLGIPLIPKLNALVPPAAAADIARHRHCAGLTLTNAIPWGALPERINWEEIFGASTSPLRLRGFSSPGALSGAPLLPILLDWLGYGRALISKPINAGGGILHPRDVDRLRSVGADSISVGSAAILRPWRVKAIIRRAHQLKNGR</sequence>
<organism evidence="1 2">
    <name type="scientific">Candidatus Harrisonbacteria bacterium CG10_big_fil_rev_8_21_14_0_10_49_15</name>
    <dbReference type="NCBI Taxonomy" id="1974587"/>
    <lineage>
        <taxon>Bacteria</taxon>
        <taxon>Candidatus Harrisoniibacteriota</taxon>
    </lineage>
</organism>